<dbReference type="STRING" id="50990.A0A4Y7Q9S1"/>
<proteinExistence type="predicted"/>
<sequence length="519" mass="58754">MAKRTSIRHLLNTTRVPTAAEADTVRQIIEESYGELSKLRNQVDAFRNKLSNLLAKCELLEKRIEVHEAIVAPIRRLPQEVLSEIFLHCLPSRDNDLNIFPFKEAPLLLCRVCSYWRVIARRTPPLWSTLTISNPYSYYEGRASFSGEAMGATKWISESGSRPFSVQVEFARLDEDLGYYADNEYENGVNGVLSAIENSSHLWTSVIGDAPHGAISRLIALMNSGKTPLLQKFDLTRDGHAENYFDTLKMSDLSMRVISIHGMTVVPDFDGATLLNIHTLCLTGSQWSYHSLSMDIFWECMTYCPNLQSLTLRIGKECQTPIHIVEHSHLEVCTLYFMGDVDPGPSLDRLSLPMLSKLAIFMEHGSQVGHWPHLAELLDRSRSQVTHLRISGLHMSDHNFGQVLQSAPHLVSLRVHEFLTTEEIIKALTVKEQSKCLCPRLETIYFSGCEGVAWQSVRDMILSRWGGLLAKDDDRSNRHPGMVLQEIVIHTRDREYRTMAAVDADIQQCIRDGLELSGF</sequence>
<keyword evidence="1" id="KW-0175">Coiled coil</keyword>
<feature type="domain" description="F-box" evidence="2">
    <location>
        <begin position="74"/>
        <end position="132"/>
    </location>
</feature>
<dbReference type="InterPro" id="IPR032675">
    <property type="entry name" value="LRR_dom_sf"/>
</dbReference>
<dbReference type="Gene3D" id="3.80.10.10">
    <property type="entry name" value="Ribonuclease Inhibitor"/>
    <property type="match status" value="1"/>
</dbReference>
<dbReference type="Proteomes" id="UP000294933">
    <property type="component" value="Unassembled WGS sequence"/>
</dbReference>
<dbReference type="AlphaFoldDB" id="A0A4Y7Q9S1"/>
<evidence type="ECO:0000259" key="2">
    <source>
        <dbReference type="Pfam" id="PF12937"/>
    </source>
</evidence>
<evidence type="ECO:0000313" key="4">
    <source>
        <dbReference type="Proteomes" id="UP000294933"/>
    </source>
</evidence>
<accession>A0A4Y7Q9S1</accession>
<dbReference type="InterPro" id="IPR001810">
    <property type="entry name" value="F-box_dom"/>
</dbReference>
<gene>
    <name evidence="3" type="ORF">BD410DRAFT_787137</name>
</gene>
<evidence type="ECO:0000313" key="3">
    <source>
        <dbReference type="EMBL" id="TDL23842.1"/>
    </source>
</evidence>
<evidence type="ECO:0000256" key="1">
    <source>
        <dbReference type="SAM" id="Coils"/>
    </source>
</evidence>
<dbReference type="Pfam" id="PF12937">
    <property type="entry name" value="F-box-like"/>
    <property type="match status" value="1"/>
</dbReference>
<dbReference type="EMBL" id="ML170169">
    <property type="protein sequence ID" value="TDL23842.1"/>
    <property type="molecule type" value="Genomic_DNA"/>
</dbReference>
<keyword evidence="4" id="KW-1185">Reference proteome</keyword>
<dbReference type="VEuPathDB" id="FungiDB:BD410DRAFT_787137"/>
<dbReference type="OrthoDB" id="3365698at2759"/>
<name>A0A4Y7Q9S1_9AGAM</name>
<dbReference type="SUPFAM" id="SSF52047">
    <property type="entry name" value="RNI-like"/>
    <property type="match status" value="1"/>
</dbReference>
<reference evidence="3 4" key="1">
    <citation type="submission" date="2018-06" db="EMBL/GenBank/DDBJ databases">
        <title>A transcriptomic atlas of mushroom development highlights an independent origin of complex multicellularity.</title>
        <authorList>
            <consortium name="DOE Joint Genome Institute"/>
            <person name="Krizsan K."/>
            <person name="Almasi E."/>
            <person name="Merenyi Z."/>
            <person name="Sahu N."/>
            <person name="Viragh M."/>
            <person name="Koszo T."/>
            <person name="Mondo S."/>
            <person name="Kiss B."/>
            <person name="Balint B."/>
            <person name="Kues U."/>
            <person name="Barry K."/>
            <person name="Hegedus J.C."/>
            <person name="Henrissat B."/>
            <person name="Johnson J."/>
            <person name="Lipzen A."/>
            <person name="Ohm R."/>
            <person name="Nagy I."/>
            <person name="Pangilinan J."/>
            <person name="Yan J."/>
            <person name="Xiong Y."/>
            <person name="Grigoriev I.V."/>
            <person name="Hibbett D.S."/>
            <person name="Nagy L.G."/>
        </authorList>
    </citation>
    <scope>NUCLEOTIDE SEQUENCE [LARGE SCALE GENOMIC DNA]</scope>
    <source>
        <strain evidence="3 4">SZMC22713</strain>
    </source>
</reference>
<feature type="coiled-coil region" evidence="1">
    <location>
        <begin position="29"/>
        <end position="70"/>
    </location>
</feature>
<protein>
    <recommendedName>
        <fullName evidence="2">F-box domain-containing protein</fullName>
    </recommendedName>
</protein>
<organism evidence="3 4">
    <name type="scientific">Rickenella mellea</name>
    <dbReference type="NCBI Taxonomy" id="50990"/>
    <lineage>
        <taxon>Eukaryota</taxon>
        <taxon>Fungi</taxon>
        <taxon>Dikarya</taxon>
        <taxon>Basidiomycota</taxon>
        <taxon>Agaricomycotina</taxon>
        <taxon>Agaricomycetes</taxon>
        <taxon>Hymenochaetales</taxon>
        <taxon>Rickenellaceae</taxon>
        <taxon>Rickenella</taxon>
    </lineage>
</organism>